<dbReference type="AlphaFoldDB" id="A0A8H7CVD9"/>
<dbReference type="EMBL" id="JACAZH010000016">
    <property type="protein sequence ID" value="KAF7349406.1"/>
    <property type="molecule type" value="Genomic_DNA"/>
</dbReference>
<keyword evidence="1" id="KW-0862">Zinc</keyword>
<feature type="compositionally biased region" description="Basic and acidic residues" evidence="2">
    <location>
        <begin position="256"/>
        <end position="266"/>
    </location>
</feature>
<protein>
    <recommendedName>
        <fullName evidence="3">GATA-type domain-containing protein</fullName>
    </recommendedName>
</protein>
<evidence type="ECO:0000313" key="4">
    <source>
        <dbReference type="EMBL" id="KAF7349406.1"/>
    </source>
</evidence>
<feature type="compositionally biased region" description="Low complexity" evidence="2">
    <location>
        <begin position="227"/>
        <end position="245"/>
    </location>
</feature>
<keyword evidence="5" id="KW-1185">Reference proteome</keyword>
<dbReference type="GO" id="GO:0006355">
    <property type="term" value="P:regulation of DNA-templated transcription"/>
    <property type="evidence" value="ECO:0007669"/>
    <property type="project" value="InterPro"/>
</dbReference>
<dbReference type="PROSITE" id="PS51257">
    <property type="entry name" value="PROKAR_LIPOPROTEIN"/>
    <property type="match status" value="1"/>
</dbReference>
<evidence type="ECO:0000313" key="5">
    <source>
        <dbReference type="Proteomes" id="UP000623467"/>
    </source>
</evidence>
<gene>
    <name evidence="4" type="ORF">MSAN_01730500</name>
</gene>
<accession>A0A8H7CVD9</accession>
<evidence type="ECO:0000256" key="2">
    <source>
        <dbReference type="SAM" id="MobiDB-lite"/>
    </source>
</evidence>
<sequence length="376" mass="40865">MTDFRPDFDGEGRTNYSTALPSHLCTPSYASTACFHPDTGSCQPDTSAPWSLNATNHMADLVDHSADFPMWQTPAQCGDAPGLQGARPVYLDPLANGVDVVNTAFLLLVQFLGYWRLDKSLDRLTLLLREGYIPQNELLALVNWEGLQNVGETSASRVVDTASRLAPPGHSKPNEPPCSSTLNTTTPPCNFSGLDVSTHSAGYSPQPDTALYFPEYPLYDAPTDSVAQSSTTQTPSSLSSALLTPRPDSPFLPAVQREEPEVRPSEHQQSVSQTPHAGAIVDSAVPVKRRCRDCGVDKTKQWRTHPEFPGSLCNACGQHQSKHGAPRSLQVMKRAWAKANNHNHVGTLSASPSPLPEKRGGDVIMRVDPTKLEQYN</sequence>
<feature type="region of interest" description="Disordered" evidence="2">
    <location>
        <begin position="163"/>
        <end position="184"/>
    </location>
</feature>
<dbReference type="OrthoDB" id="3020559at2759"/>
<feature type="domain" description="GATA-type" evidence="3">
    <location>
        <begin position="289"/>
        <end position="340"/>
    </location>
</feature>
<evidence type="ECO:0000259" key="3">
    <source>
        <dbReference type="PROSITE" id="PS50114"/>
    </source>
</evidence>
<dbReference type="Gene3D" id="3.30.50.10">
    <property type="entry name" value="Erythroid Transcription Factor GATA-1, subunit A"/>
    <property type="match status" value="1"/>
</dbReference>
<dbReference type="GO" id="GO:0008270">
    <property type="term" value="F:zinc ion binding"/>
    <property type="evidence" value="ECO:0007669"/>
    <property type="project" value="UniProtKB-KW"/>
</dbReference>
<dbReference type="PROSITE" id="PS00344">
    <property type="entry name" value="GATA_ZN_FINGER_1"/>
    <property type="match status" value="1"/>
</dbReference>
<keyword evidence="1" id="KW-0863">Zinc-finger</keyword>
<proteinExistence type="predicted"/>
<feature type="region of interest" description="Disordered" evidence="2">
    <location>
        <begin position="223"/>
        <end position="275"/>
    </location>
</feature>
<reference evidence="4" key="1">
    <citation type="submission" date="2020-05" db="EMBL/GenBank/DDBJ databases">
        <title>Mycena genomes resolve the evolution of fungal bioluminescence.</title>
        <authorList>
            <person name="Tsai I.J."/>
        </authorList>
    </citation>
    <scope>NUCLEOTIDE SEQUENCE</scope>
    <source>
        <strain evidence="4">160909Yilan</strain>
    </source>
</reference>
<dbReference type="SUPFAM" id="SSF57716">
    <property type="entry name" value="Glucocorticoid receptor-like (DNA-binding domain)"/>
    <property type="match status" value="1"/>
</dbReference>
<organism evidence="4 5">
    <name type="scientific">Mycena sanguinolenta</name>
    <dbReference type="NCBI Taxonomy" id="230812"/>
    <lineage>
        <taxon>Eukaryota</taxon>
        <taxon>Fungi</taxon>
        <taxon>Dikarya</taxon>
        <taxon>Basidiomycota</taxon>
        <taxon>Agaricomycotina</taxon>
        <taxon>Agaricomycetes</taxon>
        <taxon>Agaricomycetidae</taxon>
        <taxon>Agaricales</taxon>
        <taxon>Marasmiineae</taxon>
        <taxon>Mycenaceae</taxon>
        <taxon>Mycena</taxon>
    </lineage>
</organism>
<keyword evidence="1" id="KW-0479">Metal-binding</keyword>
<dbReference type="Pfam" id="PF00320">
    <property type="entry name" value="GATA"/>
    <property type="match status" value="1"/>
</dbReference>
<comment type="caution">
    <text evidence="4">The sequence shown here is derived from an EMBL/GenBank/DDBJ whole genome shotgun (WGS) entry which is preliminary data.</text>
</comment>
<dbReference type="SMART" id="SM00401">
    <property type="entry name" value="ZnF_GATA"/>
    <property type="match status" value="1"/>
</dbReference>
<name>A0A8H7CVD9_9AGAR</name>
<dbReference type="InterPro" id="IPR000679">
    <property type="entry name" value="Znf_GATA"/>
</dbReference>
<dbReference type="CDD" id="cd00202">
    <property type="entry name" value="ZnF_GATA"/>
    <property type="match status" value="1"/>
</dbReference>
<dbReference type="PROSITE" id="PS50114">
    <property type="entry name" value="GATA_ZN_FINGER_2"/>
    <property type="match status" value="1"/>
</dbReference>
<evidence type="ECO:0000256" key="1">
    <source>
        <dbReference type="PROSITE-ProRule" id="PRU00094"/>
    </source>
</evidence>
<dbReference type="GO" id="GO:0043565">
    <property type="term" value="F:sequence-specific DNA binding"/>
    <property type="evidence" value="ECO:0007669"/>
    <property type="project" value="InterPro"/>
</dbReference>
<dbReference type="Proteomes" id="UP000623467">
    <property type="component" value="Unassembled WGS sequence"/>
</dbReference>
<dbReference type="InterPro" id="IPR013088">
    <property type="entry name" value="Znf_NHR/GATA"/>
</dbReference>